<accession>A0A4R6DUI6</accession>
<evidence type="ECO:0008006" key="3">
    <source>
        <dbReference type="Google" id="ProtNLM"/>
    </source>
</evidence>
<dbReference type="RefSeq" id="WP_133462354.1">
    <property type="nucleotide sequence ID" value="NZ_SNVX01000025.1"/>
</dbReference>
<protein>
    <recommendedName>
        <fullName evidence="3">Protein klcB</fullName>
    </recommendedName>
</protein>
<organism evidence="1 2">
    <name type="scientific">Scandinavium goeteborgense</name>
    <dbReference type="NCBI Taxonomy" id="1851514"/>
    <lineage>
        <taxon>Bacteria</taxon>
        <taxon>Pseudomonadati</taxon>
        <taxon>Pseudomonadota</taxon>
        <taxon>Gammaproteobacteria</taxon>
        <taxon>Enterobacterales</taxon>
        <taxon>Enterobacteriaceae</taxon>
        <taxon>Scandinavium</taxon>
    </lineage>
</organism>
<dbReference type="EMBL" id="SNVX01000025">
    <property type="protein sequence ID" value="TDN48841.1"/>
    <property type="molecule type" value="Genomic_DNA"/>
</dbReference>
<sequence>MSKHYPGDDSGDLKMEPIAQQLPDGHHILDAAYAALQQLDDACIAGDAERRETAANRFEACIWKLNGKTFFGASADDRQAANVISEYCRADAGAAPMWGQHGDFIIESLSGIRARVKTEAGCMMGYLSASFNVVDLGAAFVSETGYRSYIFQFSDILPGETVKTHVMRVFQSLLDARKKPVFVDAEHRDSLAADPLPEWMAQISPPPDRTPETLPDGFVRVTALLPASKAFIARKWAVAAQDSISDIVRQKRLEDIAARERERELAKLRAQSPKEYKQRLIEVQQYREFYVGARCEIAKVNHPVFVRDIGTVIKIVTIYDSGTVVAHDDKPPRYRYNNRGRQIIEYDPRCIMTYYSADNLKLIEEKDDDKNG</sequence>
<dbReference type="AlphaFoldDB" id="A0A4R6DUI6"/>
<proteinExistence type="predicted"/>
<dbReference type="Proteomes" id="UP000295530">
    <property type="component" value="Unassembled WGS sequence"/>
</dbReference>
<reference evidence="1 2" key="1">
    <citation type="submission" date="2019-03" db="EMBL/GenBank/DDBJ databases">
        <title>Genomic analyses of the natural microbiome of Caenorhabditis elegans.</title>
        <authorList>
            <person name="Samuel B."/>
        </authorList>
    </citation>
    <scope>NUCLEOTIDE SEQUENCE [LARGE SCALE GENOMIC DNA]</scope>
    <source>
        <strain evidence="1 2">BIGb0156</strain>
    </source>
</reference>
<gene>
    <name evidence="1" type="ORF">EC847_1257</name>
</gene>
<name>A0A4R6DUI6_SCAGO</name>
<dbReference type="OrthoDB" id="8874515at2"/>
<evidence type="ECO:0000313" key="1">
    <source>
        <dbReference type="EMBL" id="TDN48841.1"/>
    </source>
</evidence>
<comment type="caution">
    <text evidence="1">The sequence shown here is derived from an EMBL/GenBank/DDBJ whole genome shotgun (WGS) entry which is preliminary data.</text>
</comment>
<keyword evidence="2" id="KW-1185">Reference proteome</keyword>
<evidence type="ECO:0000313" key="2">
    <source>
        <dbReference type="Proteomes" id="UP000295530"/>
    </source>
</evidence>